<comment type="caution">
    <text evidence="1">The sequence shown here is derived from an EMBL/GenBank/DDBJ whole genome shotgun (WGS) entry which is preliminary data.</text>
</comment>
<reference evidence="1" key="1">
    <citation type="submission" date="2020-02" db="EMBL/GenBank/DDBJ databases">
        <title>Delineation of the pyrene-degrading pathway in Roseobacter clade bacteria by genomic analysis.</title>
        <authorList>
            <person name="Zhou H."/>
            <person name="Wang H."/>
        </authorList>
    </citation>
    <scope>NUCLEOTIDE SEQUENCE</scope>
    <source>
        <strain evidence="1">PrR005</strain>
    </source>
</reference>
<gene>
    <name evidence="1" type="ORF">G0P99_22570</name>
</gene>
<accession>A0A6B2NWA6</accession>
<dbReference type="RefSeq" id="WP_164132751.1">
    <property type="nucleotide sequence ID" value="NZ_JAAGOX010000056.1"/>
</dbReference>
<evidence type="ECO:0000313" key="1">
    <source>
        <dbReference type="EMBL" id="NDW47738.1"/>
    </source>
</evidence>
<dbReference type="AlphaFoldDB" id="A0A6B2NWA6"/>
<sequence>MISIASTVSAAKGIAAEIGRMPISARGVGMGMRAVFAAVRPGPDPNAAVVLAKGVAPPSPPRHIYPADQNRNKQQYRCENHVLQCVSFQKAGS</sequence>
<dbReference type="EMBL" id="JAAGOX010000056">
    <property type="protein sequence ID" value="NDW47738.1"/>
    <property type="molecule type" value="Genomic_DNA"/>
</dbReference>
<protein>
    <submittedName>
        <fullName evidence="1">Uncharacterized protein</fullName>
    </submittedName>
</protein>
<name>A0A6B2NWA6_9RHOB</name>
<organism evidence="1">
    <name type="scientific">Ruegeria sp. PrR005</name>
    <dbReference type="NCBI Taxonomy" id="2706882"/>
    <lineage>
        <taxon>Bacteria</taxon>
        <taxon>Pseudomonadati</taxon>
        <taxon>Pseudomonadota</taxon>
        <taxon>Alphaproteobacteria</taxon>
        <taxon>Rhodobacterales</taxon>
        <taxon>Roseobacteraceae</taxon>
        <taxon>Ruegeria</taxon>
    </lineage>
</organism>
<proteinExistence type="predicted"/>